<dbReference type="Proteomes" id="UP000017836">
    <property type="component" value="Unassembled WGS sequence"/>
</dbReference>
<protein>
    <recommendedName>
        <fullName evidence="5">Pentacotripeptide-repeat region of PRORP domain-containing protein</fullName>
    </recommendedName>
</protein>
<reference evidence="4" key="1">
    <citation type="journal article" date="2013" name="Science">
        <title>The Amborella genome and the evolution of flowering plants.</title>
        <authorList>
            <consortium name="Amborella Genome Project"/>
        </authorList>
    </citation>
    <scope>NUCLEOTIDE SEQUENCE [LARGE SCALE GENOMIC DNA]</scope>
</reference>
<dbReference type="InterPro" id="IPR002885">
    <property type="entry name" value="PPR_rpt"/>
</dbReference>
<gene>
    <name evidence="3" type="ORF">AMTR_s00015p00258900</name>
</gene>
<evidence type="ECO:0000313" key="4">
    <source>
        <dbReference type="Proteomes" id="UP000017836"/>
    </source>
</evidence>
<keyword evidence="1" id="KW-0677">Repeat</keyword>
<dbReference type="InterPro" id="IPR011990">
    <property type="entry name" value="TPR-like_helical_dom_sf"/>
</dbReference>
<evidence type="ECO:0000256" key="2">
    <source>
        <dbReference type="PROSITE-ProRule" id="PRU00708"/>
    </source>
</evidence>
<evidence type="ECO:0008006" key="5">
    <source>
        <dbReference type="Google" id="ProtNLM"/>
    </source>
</evidence>
<proteinExistence type="predicted"/>
<dbReference type="EMBL" id="KI393208">
    <property type="protein sequence ID" value="ERN08947.1"/>
    <property type="molecule type" value="Genomic_DNA"/>
</dbReference>
<dbReference type="eggNOG" id="KOG4197">
    <property type="taxonomic scope" value="Eukaryota"/>
</dbReference>
<dbReference type="Pfam" id="PF13041">
    <property type="entry name" value="PPR_2"/>
    <property type="match status" value="1"/>
</dbReference>
<dbReference type="NCBIfam" id="TIGR00756">
    <property type="entry name" value="PPR"/>
    <property type="match status" value="2"/>
</dbReference>
<dbReference type="PROSITE" id="PS51375">
    <property type="entry name" value="PPR"/>
    <property type="match status" value="1"/>
</dbReference>
<dbReference type="Gramene" id="ERN08947">
    <property type="protein sequence ID" value="ERN08947"/>
    <property type="gene ID" value="AMTR_s00015p00258900"/>
</dbReference>
<dbReference type="HOGENOM" id="CLU_002706_49_7_1"/>
<organism evidence="3 4">
    <name type="scientific">Amborella trichopoda</name>
    <dbReference type="NCBI Taxonomy" id="13333"/>
    <lineage>
        <taxon>Eukaryota</taxon>
        <taxon>Viridiplantae</taxon>
        <taxon>Streptophyta</taxon>
        <taxon>Embryophyta</taxon>
        <taxon>Tracheophyta</taxon>
        <taxon>Spermatophyta</taxon>
        <taxon>Magnoliopsida</taxon>
        <taxon>Amborellales</taxon>
        <taxon>Amborellaceae</taxon>
        <taxon>Amborella</taxon>
    </lineage>
</organism>
<evidence type="ECO:0000256" key="1">
    <source>
        <dbReference type="ARBA" id="ARBA00022737"/>
    </source>
</evidence>
<evidence type="ECO:0000313" key="3">
    <source>
        <dbReference type="EMBL" id="ERN08947.1"/>
    </source>
</evidence>
<dbReference type="PANTHER" id="PTHR47932">
    <property type="entry name" value="ATPASE EXPRESSION PROTEIN 3"/>
    <property type="match status" value="1"/>
</dbReference>
<dbReference type="Gene3D" id="1.25.40.10">
    <property type="entry name" value="Tetratricopeptide repeat domain"/>
    <property type="match status" value="1"/>
</dbReference>
<dbReference type="AlphaFoldDB" id="W1PG22"/>
<sequence>MKDMEENGVLPNYVTYGVDIESCYKEGRCHLCCKIVELLCQEGKVDVACVLWKKLLKRNFTPDNAIYSMLISWLCKGGKFKEARKLFDEFEKGFLLSFLTNNTLISTMREEWGVARGKAIMGRYA</sequence>
<keyword evidence="4" id="KW-1185">Reference proteome</keyword>
<accession>W1PG22</accession>
<name>W1PG22_AMBTC</name>
<dbReference type="PANTHER" id="PTHR47932:SF63">
    <property type="entry name" value="OS08G0290000 PROTEIN"/>
    <property type="match status" value="1"/>
</dbReference>
<feature type="repeat" description="PPR" evidence="2">
    <location>
        <begin position="63"/>
        <end position="93"/>
    </location>
</feature>